<feature type="transmembrane region" description="Helical" evidence="1">
    <location>
        <begin position="12"/>
        <end position="30"/>
    </location>
</feature>
<keyword evidence="1" id="KW-0472">Membrane</keyword>
<feature type="transmembrane region" description="Helical" evidence="1">
    <location>
        <begin position="211"/>
        <end position="230"/>
    </location>
</feature>
<accession>A0A841HZV5</accession>
<reference evidence="2 3" key="1">
    <citation type="submission" date="2020-08" db="EMBL/GenBank/DDBJ databases">
        <title>Genomic Encyclopedia of Type Strains, Phase IV (KMG-IV): sequencing the most valuable type-strain genomes for metagenomic binning, comparative biology and taxonomic classification.</title>
        <authorList>
            <person name="Goeker M."/>
        </authorList>
    </citation>
    <scope>NUCLEOTIDE SEQUENCE [LARGE SCALE GENOMIC DNA]</scope>
    <source>
        <strain evidence="2 3">DSM 21458</strain>
    </source>
</reference>
<feature type="transmembrane region" description="Helical" evidence="1">
    <location>
        <begin position="137"/>
        <end position="156"/>
    </location>
</feature>
<proteinExistence type="predicted"/>
<gene>
    <name evidence="2" type="ORF">HNR42_001907</name>
</gene>
<dbReference type="Proteomes" id="UP000569951">
    <property type="component" value="Unassembled WGS sequence"/>
</dbReference>
<keyword evidence="1" id="KW-1133">Transmembrane helix</keyword>
<protein>
    <recommendedName>
        <fullName evidence="4">ABC-2 type transport system permease protein</fullName>
    </recommendedName>
</protein>
<name>A0A841HZV5_9DEIO</name>
<dbReference type="EMBL" id="JACHHG010000006">
    <property type="protein sequence ID" value="MBB6098473.1"/>
    <property type="molecule type" value="Genomic_DNA"/>
</dbReference>
<evidence type="ECO:0008006" key="4">
    <source>
        <dbReference type="Google" id="ProtNLM"/>
    </source>
</evidence>
<dbReference type="AlphaFoldDB" id="A0A841HZV5"/>
<dbReference type="RefSeq" id="WP_183986926.1">
    <property type="nucleotide sequence ID" value="NZ_JACHHG010000006.1"/>
</dbReference>
<feature type="transmembrane region" description="Helical" evidence="1">
    <location>
        <begin position="161"/>
        <end position="179"/>
    </location>
</feature>
<dbReference type="PANTHER" id="PTHR37305:SF1">
    <property type="entry name" value="MEMBRANE PROTEIN"/>
    <property type="match status" value="1"/>
</dbReference>
<keyword evidence="3" id="KW-1185">Reference proteome</keyword>
<dbReference type="CDD" id="cd21809">
    <property type="entry name" value="ABC-2_lan_permease-like"/>
    <property type="match status" value="1"/>
</dbReference>
<dbReference type="Pfam" id="PF12730">
    <property type="entry name" value="ABC2_membrane_4"/>
    <property type="match status" value="1"/>
</dbReference>
<organism evidence="2 3">
    <name type="scientific">Deinobacterium chartae</name>
    <dbReference type="NCBI Taxonomy" id="521158"/>
    <lineage>
        <taxon>Bacteria</taxon>
        <taxon>Thermotogati</taxon>
        <taxon>Deinococcota</taxon>
        <taxon>Deinococci</taxon>
        <taxon>Deinococcales</taxon>
        <taxon>Deinococcaceae</taxon>
        <taxon>Deinobacterium</taxon>
    </lineage>
</organism>
<sequence>MSSELLKLKRTLVWPGVLAAPLVTALLAWLAQRERNAGQWDAFLLNGELIWALLSMPMLIALLASQLTGVEHTSGSWRMALTLPQPRWRLYLRKAGLLLLLTLAANLLLVGGMVLAGEALPYALEGSWTVQNLLGDALKLWVSGFAVALILLALAFRFSSFLAPSGVGTAATIAGFFVVDSVYGRWWPWSLGGYVVAPSEMRGGGPTVPELLVYSAAVALVALLLGVWSFSRRDH</sequence>
<keyword evidence="1" id="KW-0812">Transmembrane</keyword>
<evidence type="ECO:0000256" key="1">
    <source>
        <dbReference type="SAM" id="Phobius"/>
    </source>
</evidence>
<evidence type="ECO:0000313" key="3">
    <source>
        <dbReference type="Proteomes" id="UP000569951"/>
    </source>
</evidence>
<dbReference type="PANTHER" id="PTHR37305">
    <property type="entry name" value="INTEGRAL MEMBRANE PROTEIN-RELATED"/>
    <property type="match status" value="1"/>
</dbReference>
<comment type="caution">
    <text evidence="2">The sequence shown here is derived from an EMBL/GenBank/DDBJ whole genome shotgun (WGS) entry which is preliminary data.</text>
</comment>
<feature type="transmembrane region" description="Helical" evidence="1">
    <location>
        <begin position="50"/>
        <end position="70"/>
    </location>
</feature>
<feature type="transmembrane region" description="Helical" evidence="1">
    <location>
        <begin position="91"/>
        <end position="117"/>
    </location>
</feature>
<evidence type="ECO:0000313" key="2">
    <source>
        <dbReference type="EMBL" id="MBB6098473.1"/>
    </source>
</evidence>